<dbReference type="GO" id="GO:0006313">
    <property type="term" value="P:DNA transposition"/>
    <property type="evidence" value="ECO:0007669"/>
    <property type="project" value="InterPro"/>
</dbReference>
<organism evidence="3 4">
    <name type="scientific">Vibrio crassostreae</name>
    <dbReference type="NCBI Taxonomy" id="246167"/>
    <lineage>
        <taxon>Bacteria</taxon>
        <taxon>Pseudomonadati</taxon>
        <taxon>Pseudomonadota</taxon>
        <taxon>Gammaproteobacteria</taxon>
        <taxon>Vibrionales</taxon>
        <taxon>Vibrionaceae</taxon>
        <taxon>Vibrio</taxon>
    </lineage>
</organism>
<sequence>MNHIIQQVLAVKVSENLSNRKIAKESDIGEGILSKLLNNKPYTGDTETQLHKLETWLNTRCTQVEELADTSLQEPDFLMLPTSETIWKLMDLARTMRRWSMVYEGSGIGKTVTAEEYQRKHNNVWIVTASNLCKSARAILSELCERMNIKASNMTVYLMQKAIAQELDGSNGLIIIDEAQYLSDDVLNGLRILAERKCGVFLLGNDVVRTRMSAARSQVNMNPIWSRMIRPTCIKVTSNGDIKSYMQAWGIQDQELFKAAYAIVPKTTGQLRTLADMIMLASSSASRNHEPLTPKHLAAAHHYLKESIGV</sequence>
<reference evidence="4" key="1">
    <citation type="submission" date="2014-06" db="EMBL/GenBank/DDBJ databases">
        <authorList>
            <person name="Le Roux Frederique"/>
        </authorList>
    </citation>
    <scope>NUCLEOTIDE SEQUENCE [LARGE SCALE GENOMIC DNA]</scope>
    <source>
        <strain evidence="4">J5-5</strain>
    </source>
</reference>
<comment type="caution">
    <text evidence="3">The sequence shown here is derived from an EMBL/GenBank/DDBJ whole genome shotgun (WGS) entry which is preliminary data.</text>
</comment>
<gene>
    <name evidence="3" type="ORF">VCR5J5_750025</name>
</gene>
<dbReference type="InterPro" id="IPR027417">
    <property type="entry name" value="P-loop_NTPase"/>
</dbReference>
<dbReference type="SUPFAM" id="SSF52540">
    <property type="entry name" value="P-loop containing nucleoside triphosphate hydrolases"/>
    <property type="match status" value="1"/>
</dbReference>
<dbReference type="InterPro" id="IPR052026">
    <property type="entry name" value="ExeA_AAA_ATPase_DNA-bind"/>
</dbReference>
<evidence type="ECO:0000313" key="4">
    <source>
        <dbReference type="Proteomes" id="UP000049495"/>
    </source>
</evidence>
<dbReference type="Pfam" id="PF09077">
    <property type="entry name" value="Phage-MuB_C"/>
    <property type="match status" value="1"/>
</dbReference>
<dbReference type="GO" id="GO:0016887">
    <property type="term" value="F:ATP hydrolysis activity"/>
    <property type="evidence" value="ECO:0007669"/>
    <property type="project" value="InterPro"/>
</dbReference>
<feature type="domain" description="B transposition protein C-terminal" evidence="1">
    <location>
        <begin position="226"/>
        <end position="301"/>
    </location>
</feature>
<dbReference type="Proteomes" id="UP000049495">
    <property type="component" value="Unassembled WGS sequence"/>
</dbReference>
<dbReference type="GeneID" id="93902508"/>
<protein>
    <submittedName>
        <fullName evidence="3">Putative Mu phage DNA transposition protein B</fullName>
    </submittedName>
</protein>
<dbReference type="GO" id="GO:0003677">
    <property type="term" value="F:DNA binding"/>
    <property type="evidence" value="ECO:0007669"/>
    <property type="project" value="InterPro"/>
</dbReference>
<dbReference type="InterPro" id="IPR036733">
    <property type="entry name" value="B_transposit_C_sf"/>
</dbReference>
<dbReference type="PANTHER" id="PTHR35894:SF5">
    <property type="entry name" value="MU-LIKE PROPHAGE FLUMU DNA TRANSPOSITION PROTEIN B"/>
    <property type="match status" value="1"/>
</dbReference>
<evidence type="ECO:0000259" key="2">
    <source>
        <dbReference type="Pfam" id="PF13401"/>
    </source>
</evidence>
<dbReference type="InterPro" id="IPR009084">
    <property type="entry name" value="B_transpositn_C"/>
</dbReference>
<feature type="domain" description="ORC1/DEAH AAA+ ATPase" evidence="2">
    <location>
        <begin position="106"/>
        <end position="205"/>
    </location>
</feature>
<accession>A0A822N6E5</accession>
<dbReference type="Pfam" id="PF13401">
    <property type="entry name" value="AAA_22"/>
    <property type="match status" value="1"/>
</dbReference>
<dbReference type="Gene3D" id="1.10.260.40">
    <property type="entry name" value="lambda repressor-like DNA-binding domains"/>
    <property type="match status" value="1"/>
</dbReference>
<dbReference type="AlphaFoldDB" id="A0A822N6E5"/>
<dbReference type="Gene3D" id="3.40.50.300">
    <property type="entry name" value="P-loop containing nucleotide triphosphate hydrolases"/>
    <property type="match status" value="1"/>
</dbReference>
<evidence type="ECO:0000313" key="3">
    <source>
        <dbReference type="EMBL" id="CDT63499.1"/>
    </source>
</evidence>
<dbReference type="InterPro" id="IPR049945">
    <property type="entry name" value="AAA_22"/>
</dbReference>
<dbReference type="EMBL" id="CCJV01000139">
    <property type="protein sequence ID" value="CDT63499.1"/>
    <property type="molecule type" value="Genomic_DNA"/>
</dbReference>
<dbReference type="PANTHER" id="PTHR35894">
    <property type="entry name" value="GENERAL SECRETION PATHWAY PROTEIN A-RELATED"/>
    <property type="match status" value="1"/>
</dbReference>
<dbReference type="RefSeq" id="WP_048666276.1">
    <property type="nucleotide sequence ID" value="NZ_AP025477.1"/>
</dbReference>
<proteinExistence type="predicted"/>
<dbReference type="Gene3D" id="1.10.1180.10">
    <property type="entry name" value="B transposition protein, C-terminal domain"/>
    <property type="match status" value="1"/>
</dbReference>
<dbReference type="InterPro" id="IPR010982">
    <property type="entry name" value="Lambda_DNA-bd_dom_sf"/>
</dbReference>
<name>A0A822N6E5_9VIBR</name>
<evidence type="ECO:0000259" key="1">
    <source>
        <dbReference type="Pfam" id="PF09077"/>
    </source>
</evidence>